<dbReference type="GO" id="GO:0016020">
    <property type="term" value="C:membrane"/>
    <property type="evidence" value="ECO:0007669"/>
    <property type="project" value="InterPro"/>
</dbReference>
<dbReference type="RefSeq" id="WP_119086439.1">
    <property type="nucleotide sequence ID" value="NZ_QXIY01000040.1"/>
</dbReference>
<name>A0A398DV99_9BACT</name>
<evidence type="ECO:0000313" key="5">
    <source>
        <dbReference type="EMBL" id="RIE16038.1"/>
    </source>
</evidence>
<comment type="caution">
    <text evidence="5">The sequence shown here is derived from an EMBL/GenBank/DDBJ whole genome shotgun (WGS) entry which is preliminary data.</text>
</comment>
<dbReference type="EMBL" id="QXIY01000040">
    <property type="protein sequence ID" value="RIE16038.1"/>
    <property type="molecule type" value="Genomic_DNA"/>
</dbReference>
<dbReference type="SUPFAM" id="SSF53756">
    <property type="entry name" value="UDP-Glycosyltransferase/glycogen phosphorylase"/>
    <property type="match status" value="1"/>
</dbReference>
<dbReference type="AlphaFoldDB" id="A0A398DV99"/>
<evidence type="ECO:0000256" key="2">
    <source>
        <dbReference type="ARBA" id="ARBA00022676"/>
    </source>
</evidence>
<dbReference type="Gene3D" id="3.40.50.11660">
    <property type="entry name" value="Glycosyl transferase family 10, C-terminal domain"/>
    <property type="match status" value="1"/>
</dbReference>
<accession>A0A398DV99</accession>
<gene>
    <name evidence="5" type="ORF">SMC1_08990</name>
</gene>
<organism evidence="5 6">
    <name type="scientific">Candidatus Cryosericum septentrionale</name>
    <dbReference type="NCBI Taxonomy" id="2290913"/>
    <lineage>
        <taxon>Bacteria</taxon>
        <taxon>Pseudomonadati</taxon>
        <taxon>Caldisericota/Cryosericota group</taxon>
        <taxon>Candidatus Cryosericota</taxon>
        <taxon>Candidatus Cryosericia</taxon>
        <taxon>Candidatus Cryosericales</taxon>
        <taxon>Candidatus Cryosericaceae</taxon>
        <taxon>Candidatus Cryosericum</taxon>
    </lineage>
</organism>
<dbReference type="PANTHER" id="PTHR11929:SF194">
    <property type="entry name" value="ALPHA-(1,3)-FUCOSYLTRANSFERASE 10"/>
    <property type="match status" value="1"/>
</dbReference>
<keyword evidence="2" id="KW-0328">Glycosyltransferase</keyword>
<dbReference type="InterPro" id="IPR055270">
    <property type="entry name" value="Glyco_tran_10_C"/>
</dbReference>
<sequence length="111" mass="12484">MHILAIGLDCAMKTCATSLAYITEKLFDCMRAKCVPIYLGAPNIADYVDAGTFIDRRKFRSSAELADFLLSMTENEYAQYRQAIQAYLRSDRFAAFLPPAFADNVIRVLSL</sequence>
<dbReference type="Proteomes" id="UP000266113">
    <property type="component" value="Unassembled WGS sequence"/>
</dbReference>
<dbReference type="PANTHER" id="PTHR11929">
    <property type="entry name" value="ALPHA- 1,3 -FUCOSYLTRANSFERASE"/>
    <property type="match status" value="1"/>
</dbReference>
<proteinExistence type="inferred from homology"/>
<evidence type="ECO:0000259" key="4">
    <source>
        <dbReference type="Pfam" id="PF00852"/>
    </source>
</evidence>
<protein>
    <recommendedName>
        <fullName evidence="4">Fucosyltransferase C-terminal domain-containing protein</fullName>
    </recommendedName>
</protein>
<keyword evidence="6" id="KW-1185">Reference proteome</keyword>
<feature type="domain" description="Fucosyltransferase C-terminal" evidence="4">
    <location>
        <begin position="20"/>
        <end position="80"/>
    </location>
</feature>
<dbReference type="InterPro" id="IPR038577">
    <property type="entry name" value="GT10-like_C_sf"/>
</dbReference>
<comment type="similarity">
    <text evidence="1">Belongs to the glycosyltransferase 10 family.</text>
</comment>
<evidence type="ECO:0000313" key="6">
    <source>
        <dbReference type="Proteomes" id="UP000266113"/>
    </source>
</evidence>
<evidence type="ECO:0000256" key="3">
    <source>
        <dbReference type="ARBA" id="ARBA00022679"/>
    </source>
</evidence>
<dbReference type="OrthoDB" id="9791032at2"/>
<keyword evidence="3" id="KW-0808">Transferase</keyword>
<dbReference type="GO" id="GO:0046920">
    <property type="term" value="F:alpha-(1-&gt;3)-fucosyltransferase activity"/>
    <property type="evidence" value="ECO:0007669"/>
    <property type="project" value="TreeGrafter"/>
</dbReference>
<dbReference type="InterPro" id="IPR001503">
    <property type="entry name" value="Glyco_trans_10"/>
</dbReference>
<reference evidence="5 6" key="1">
    <citation type="submission" date="2018-09" db="EMBL/GenBank/DDBJ databases">
        <title>Discovery and Ecogenomic Context for Candidatus Cryosericales, a Global Caldiserica Order Active in Thawing Permafrost.</title>
        <authorList>
            <person name="Martinez M.A."/>
            <person name="Woodcroft B.J."/>
            <person name="Ignacio Espinoza J.C."/>
            <person name="Zayed A."/>
            <person name="Singleton C.M."/>
            <person name="Boyd J."/>
            <person name="Li Y.-F."/>
            <person name="Purvine S."/>
            <person name="Maughan H."/>
            <person name="Hodgkins S.B."/>
            <person name="Anderson D."/>
            <person name="Sederholm M."/>
            <person name="Temperton B."/>
            <person name="Saleska S.R."/>
            <person name="Tyson G.W."/>
            <person name="Rich V.I."/>
        </authorList>
    </citation>
    <scope>NUCLEOTIDE SEQUENCE [LARGE SCALE GENOMIC DNA]</scope>
    <source>
        <strain evidence="5 6">SMC1</strain>
    </source>
</reference>
<evidence type="ECO:0000256" key="1">
    <source>
        <dbReference type="ARBA" id="ARBA00008919"/>
    </source>
</evidence>
<dbReference type="Pfam" id="PF00852">
    <property type="entry name" value="Glyco_transf_10"/>
    <property type="match status" value="1"/>
</dbReference>